<accession>A0A4U0X2Q9</accession>
<evidence type="ECO:0000259" key="2">
    <source>
        <dbReference type="PROSITE" id="PS51186"/>
    </source>
</evidence>
<dbReference type="PROSITE" id="PS51186">
    <property type="entry name" value="GNAT"/>
    <property type="match status" value="1"/>
</dbReference>
<dbReference type="EMBL" id="NAJQ01000391">
    <property type="protein sequence ID" value="TKA70600.1"/>
    <property type="molecule type" value="Genomic_DNA"/>
</dbReference>
<dbReference type="Pfam" id="PF13508">
    <property type="entry name" value="Acetyltransf_7"/>
    <property type="match status" value="1"/>
</dbReference>
<dbReference type="InterPro" id="IPR052523">
    <property type="entry name" value="Trichothecene_AcTrans"/>
</dbReference>
<proteinExistence type="predicted"/>
<protein>
    <recommendedName>
        <fullName evidence="2">N-acetyltransferase domain-containing protein</fullName>
    </recommendedName>
</protein>
<dbReference type="STRING" id="329884.A0A4U0X2Q9"/>
<dbReference type="SUPFAM" id="SSF55729">
    <property type="entry name" value="Acyl-CoA N-acyltransferases (Nat)"/>
    <property type="match status" value="1"/>
</dbReference>
<dbReference type="AlphaFoldDB" id="A0A4U0X2Q9"/>
<sequence>MATLICPLQEADIPEFVRLELEAFRPHPRIRMLWPRGFTDDLYAYYEGGKTKSFQDQNCRLMKAVDEPTGEIMGVSEWDFQLDPSANAESQPSDPNERPPANWPVGGNWEMRKFFKVEWENWTRATFAGKPYIELHILVVHPKFHRRGAGTKLLGWGCDQADKHGVTMCLESTPAGLELYERFGFREVRTLKADMRQFGWEMPYDEEAAKRVWMVRDAKDHIHQR</sequence>
<keyword evidence="4" id="KW-1185">Reference proteome</keyword>
<dbReference type="OrthoDB" id="2115692at2759"/>
<gene>
    <name evidence="3" type="ORF">B0A55_06704</name>
</gene>
<dbReference type="PANTHER" id="PTHR42791">
    <property type="entry name" value="GNAT FAMILY ACETYLTRANSFERASE"/>
    <property type="match status" value="1"/>
</dbReference>
<organism evidence="3 4">
    <name type="scientific">Friedmanniomyces simplex</name>
    <dbReference type="NCBI Taxonomy" id="329884"/>
    <lineage>
        <taxon>Eukaryota</taxon>
        <taxon>Fungi</taxon>
        <taxon>Dikarya</taxon>
        <taxon>Ascomycota</taxon>
        <taxon>Pezizomycotina</taxon>
        <taxon>Dothideomycetes</taxon>
        <taxon>Dothideomycetidae</taxon>
        <taxon>Mycosphaerellales</taxon>
        <taxon>Teratosphaeriaceae</taxon>
        <taxon>Friedmanniomyces</taxon>
    </lineage>
</organism>
<name>A0A4U0X2Q9_9PEZI</name>
<dbReference type="InterPro" id="IPR000182">
    <property type="entry name" value="GNAT_dom"/>
</dbReference>
<comment type="caution">
    <text evidence="3">The sequence shown here is derived from an EMBL/GenBank/DDBJ whole genome shotgun (WGS) entry which is preliminary data.</text>
</comment>
<evidence type="ECO:0000313" key="4">
    <source>
        <dbReference type="Proteomes" id="UP000309340"/>
    </source>
</evidence>
<dbReference type="InterPro" id="IPR016181">
    <property type="entry name" value="Acyl_CoA_acyltransferase"/>
</dbReference>
<reference evidence="3 4" key="1">
    <citation type="submission" date="2017-03" db="EMBL/GenBank/DDBJ databases">
        <title>Genomes of endolithic fungi from Antarctica.</title>
        <authorList>
            <person name="Coleine C."/>
            <person name="Masonjones S."/>
            <person name="Stajich J.E."/>
        </authorList>
    </citation>
    <scope>NUCLEOTIDE SEQUENCE [LARGE SCALE GENOMIC DNA]</scope>
    <source>
        <strain evidence="3 4">CCFEE 5184</strain>
    </source>
</reference>
<dbReference type="CDD" id="cd04301">
    <property type="entry name" value="NAT_SF"/>
    <property type="match status" value="1"/>
</dbReference>
<dbReference type="Proteomes" id="UP000309340">
    <property type="component" value="Unassembled WGS sequence"/>
</dbReference>
<dbReference type="GO" id="GO:0016747">
    <property type="term" value="F:acyltransferase activity, transferring groups other than amino-acyl groups"/>
    <property type="evidence" value="ECO:0007669"/>
    <property type="project" value="InterPro"/>
</dbReference>
<dbReference type="PANTHER" id="PTHR42791:SF1">
    <property type="entry name" value="N-ACETYLTRANSFERASE DOMAIN-CONTAINING PROTEIN"/>
    <property type="match status" value="1"/>
</dbReference>
<evidence type="ECO:0000256" key="1">
    <source>
        <dbReference type="SAM" id="MobiDB-lite"/>
    </source>
</evidence>
<feature type="region of interest" description="Disordered" evidence="1">
    <location>
        <begin position="84"/>
        <end position="103"/>
    </location>
</feature>
<feature type="domain" description="N-acetyltransferase" evidence="2">
    <location>
        <begin position="3"/>
        <end position="207"/>
    </location>
</feature>
<dbReference type="Gene3D" id="3.40.630.30">
    <property type="match status" value="1"/>
</dbReference>
<evidence type="ECO:0000313" key="3">
    <source>
        <dbReference type="EMBL" id="TKA70600.1"/>
    </source>
</evidence>